<dbReference type="EMBL" id="CAJNDS010002280">
    <property type="protein sequence ID" value="CAE7408776.1"/>
    <property type="molecule type" value="Genomic_DNA"/>
</dbReference>
<dbReference type="GO" id="GO:0001518">
    <property type="term" value="C:voltage-gated sodium channel complex"/>
    <property type="evidence" value="ECO:0007669"/>
    <property type="project" value="TreeGrafter"/>
</dbReference>
<evidence type="ECO:0000256" key="2">
    <source>
        <dbReference type="ARBA" id="ARBA00022692"/>
    </source>
</evidence>
<evidence type="ECO:0000259" key="7">
    <source>
        <dbReference type="Pfam" id="PF00520"/>
    </source>
</evidence>
<dbReference type="PANTHER" id="PTHR10037:SF62">
    <property type="entry name" value="SODIUM CHANNEL PROTEIN 60E"/>
    <property type="match status" value="1"/>
</dbReference>
<feature type="transmembrane region" description="Helical" evidence="6">
    <location>
        <begin position="291"/>
        <end position="312"/>
    </location>
</feature>
<feature type="region of interest" description="Disordered" evidence="5">
    <location>
        <begin position="79"/>
        <end position="172"/>
    </location>
</feature>
<evidence type="ECO:0000313" key="8">
    <source>
        <dbReference type="EMBL" id="CAE7408776.1"/>
    </source>
</evidence>
<comment type="caution">
    <text evidence="8">The sequence shown here is derived from an EMBL/GenBank/DDBJ whole genome shotgun (WGS) entry which is preliminary data.</text>
</comment>
<keyword evidence="3 6" id="KW-1133">Transmembrane helix</keyword>
<feature type="transmembrane region" description="Helical" evidence="6">
    <location>
        <begin position="407"/>
        <end position="426"/>
    </location>
</feature>
<dbReference type="PANTHER" id="PTHR10037">
    <property type="entry name" value="VOLTAGE-GATED CATION CHANNEL CALCIUM AND SODIUM"/>
    <property type="match status" value="1"/>
</dbReference>
<dbReference type="OrthoDB" id="445814at2759"/>
<feature type="domain" description="Ion transport" evidence="7">
    <location>
        <begin position="255"/>
        <end position="509"/>
    </location>
</feature>
<gene>
    <name evidence="8" type="ORF">SNAT2548_LOCUS22231</name>
</gene>
<evidence type="ECO:0000256" key="6">
    <source>
        <dbReference type="SAM" id="Phobius"/>
    </source>
</evidence>
<accession>A0A812QXW1</accession>
<dbReference type="Gene3D" id="1.20.120.350">
    <property type="entry name" value="Voltage-gated potassium channels. Chain C"/>
    <property type="match status" value="1"/>
</dbReference>
<evidence type="ECO:0000256" key="3">
    <source>
        <dbReference type="ARBA" id="ARBA00022989"/>
    </source>
</evidence>
<dbReference type="InterPro" id="IPR043203">
    <property type="entry name" value="VGCC_Ca_Na"/>
</dbReference>
<dbReference type="Pfam" id="PF00520">
    <property type="entry name" value="Ion_trans"/>
    <property type="match status" value="1"/>
</dbReference>
<dbReference type="InterPro" id="IPR027359">
    <property type="entry name" value="Volt_channel_dom_sf"/>
</dbReference>
<keyword evidence="9" id="KW-1185">Reference proteome</keyword>
<proteinExistence type="predicted"/>
<sequence length="510" mass="56570">MALRSGDVGLMISCSEEEESTGEGLHREIKEFRSTVKESFAEQRELLMELLRSLHGHAHATSRQSASSQLGAAVEVLHEHDTWRPPKEFAAPSVPTQRRKSGSEDQQADLSQPRNLNGAEDVDRSSADPGASTRYGRRQVSDSSLLSLESAPDKASPRLQDDPDLMKSPSSVSKVGTEKLLQAFAGSPNEAALDEGTETFVTSQMYQQQRKAESAARAHTERRMSYFSTYNSERADSKTLTRRAARRAERIVASPCFTYGILSVILTNMILLGIEVDVTSRLPQNEIPPWFVLANAAVVLIFVSELTTLFLASGCKNFFCGPDRSWNIFDFSIISWSVLETCIELWTTIVATPEAQVSASHLRFARTMRLVRAFRGVRVVRLLRYISALRTLVLSIISSMASLCWTLALLVLLFYCFGIVFTQLVWDYCRDEAVRTSGDVNVTPLCPNNVDHYWATVPESMLTLFTAITGGMNWEEAMVSLRLISPLAASCFIFYIAIAVLAVVNVAVGR</sequence>
<feature type="compositionally biased region" description="Basic and acidic residues" evidence="5">
    <location>
        <begin position="151"/>
        <end position="165"/>
    </location>
</feature>
<dbReference type="Proteomes" id="UP000604046">
    <property type="component" value="Unassembled WGS sequence"/>
</dbReference>
<reference evidence="8" key="1">
    <citation type="submission" date="2021-02" db="EMBL/GenBank/DDBJ databases">
        <authorList>
            <person name="Dougan E. K."/>
            <person name="Rhodes N."/>
            <person name="Thang M."/>
            <person name="Chan C."/>
        </authorList>
    </citation>
    <scope>NUCLEOTIDE SEQUENCE</scope>
</reference>
<feature type="compositionally biased region" description="Polar residues" evidence="5">
    <location>
        <begin position="104"/>
        <end position="115"/>
    </location>
</feature>
<comment type="subcellular location">
    <subcellularLocation>
        <location evidence="1">Membrane</location>
        <topology evidence="1">Multi-pass membrane protein</topology>
    </subcellularLocation>
</comment>
<dbReference type="Gene3D" id="1.10.287.70">
    <property type="match status" value="1"/>
</dbReference>
<keyword evidence="2 6" id="KW-0812">Transmembrane</keyword>
<protein>
    <recommendedName>
        <fullName evidence="7">Ion transport domain-containing protein</fullName>
    </recommendedName>
</protein>
<evidence type="ECO:0000256" key="5">
    <source>
        <dbReference type="SAM" id="MobiDB-lite"/>
    </source>
</evidence>
<organism evidence="8 9">
    <name type="scientific">Symbiodinium natans</name>
    <dbReference type="NCBI Taxonomy" id="878477"/>
    <lineage>
        <taxon>Eukaryota</taxon>
        <taxon>Sar</taxon>
        <taxon>Alveolata</taxon>
        <taxon>Dinophyceae</taxon>
        <taxon>Suessiales</taxon>
        <taxon>Symbiodiniaceae</taxon>
        <taxon>Symbiodinium</taxon>
    </lineage>
</organism>
<name>A0A812QXW1_9DINO</name>
<evidence type="ECO:0000313" key="9">
    <source>
        <dbReference type="Proteomes" id="UP000604046"/>
    </source>
</evidence>
<feature type="transmembrane region" description="Helical" evidence="6">
    <location>
        <begin position="251"/>
        <end position="271"/>
    </location>
</feature>
<keyword evidence="4 6" id="KW-0472">Membrane</keyword>
<dbReference type="SUPFAM" id="SSF81324">
    <property type="entry name" value="Voltage-gated potassium channels"/>
    <property type="match status" value="1"/>
</dbReference>
<feature type="region of interest" description="Disordered" evidence="5">
    <location>
        <begin position="1"/>
        <end position="26"/>
    </location>
</feature>
<dbReference type="GO" id="GO:0005248">
    <property type="term" value="F:voltage-gated sodium channel activity"/>
    <property type="evidence" value="ECO:0007669"/>
    <property type="project" value="TreeGrafter"/>
</dbReference>
<feature type="transmembrane region" description="Helical" evidence="6">
    <location>
        <begin position="487"/>
        <end position="508"/>
    </location>
</feature>
<dbReference type="InterPro" id="IPR005821">
    <property type="entry name" value="Ion_trans_dom"/>
</dbReference>
<evidence type="ECO:0000256" key="4">
    <source>
        <dbReference type="ARBA" id="ARBA00023136"/>
    </source>
</evidence>
<dbReference type="AlphaFoldDB" id="A0A812QXW1"/>
<evidence type="ECO:0000256" key="1">
    <source>
        <dbReference type="ARBA" id="ARBA00004141"/>
    </source>
</evidence>